<evidence type="ECO:0000313" key="2">
    <source>
        <dbReference type="Proteomes" id="UP000784880"/>
    </source>
</evidence>
<dbReference type="RefSeq" id="WP_217069744.1">
    <property type="nucleotide sequence ID" value="NZ_JAHQCS010000189.1"/>
</dbReference>
<gene>
    <name evidence="1" type="ORF">KS419_24545</name>
</gene>
<comment type="caution">
    <text evidence="1">The sequence shown here is derived from an EMBL/GenBank/DDBJ whole genome shotgun (WGS) entry which is preliminary data.</text>
</comment>
<organism evidence="1 2">
    <name type="scientific">Evansella tamaricis</name>
    <dbReference type="NCBI Taxonomy" id="2069301"/>
    <lineage>
        <taxon>Bacteria</taxon>
        <taxon>Bacillati</taxon>
        <taxon>Bacillota</taxon>
        <taxon>Bacilli</taxon>
        <taxon>Bacillales</taxon>
        <taxon>Bacillaceae</taxon>
        <taxon>Evansella</taxon>
    </lineage>
</organism>
<dbReference type="PIRSF" id="PIRSF021377">
    <property type="entry name" value="YtfJ"/>
    <property type="match status" value="1"/>
</dbReference>
<dbReference type="PANTHER" id="PTHR39162:SF1">
    <property type="entry name" value="SPORULATION PROTEIN YTFJ"/>
    <property type="match status" value="1"/>
</dbReference>
<reference evidence="1 2" key="1">
    <citation type="submission" date="2021-06" db="EMBL/GenBank/DDBJ databases">
        <title>Bacillus sp. RD4P76, an endophyte from a halophyte.</title>
        <authorList>
            <person name="Sun J.-Q."/>
        </authorList>
    </citation>
    <scope>NUCLEOTIDE SEQUENCE [LARGE SCALE GENOMIC DNA]</scope>
    <source>
        <strain evidence="1 2">CGMCC 1.15917</strain>
    </source>
</reference>
<dbReference type="PANTHER" id="PTHR39162">
    <property type="entry name" value="GLL3345 PROTEIN"/>
    <property type="match status" value="1"/>
</dbReference>
<dbReference type="InterPro" id="IPR014229">
    <property type="entry name" value="Spore_YtfJ"/>
</dbReference>
<keyword evidence="2" id="KW-1185">Reference proteome</keyword>
<accession>A0ABS6JMK8</accession>
<protein>
    <submittedName>
        <fullName evidence="1">Sporulation protein</fullName>
    </submittedName>
</protein>
<evidence type="ECO:0000313" key="1">
    <source>
        <dbReference type="EMBL" id="MBU9714919.1"/>
    </source>
</evidence>
<dbReference type="Pfam" id="PF09579">
    <property type="entry name" value="Spore_YtfJ"/>
    <property type="match status" value="1"/>
</dbReference>
<dbReference type="Proteomes" id="UP000784880">
    <property type="component" value="Unassembled WGS sequence"/>
</dbReference>
<sequence length="114" mass="12096">MVNDVINPVMEKLEKFLQTKTVIGEPIEVGNVTLIPIISVSFGYGGGGGDSKGEENGSGAGAGGRVTPKAILMLKNDEVTILPLSDQSSLEKIVAMVPDIVKKIEDKVEKDKEE</sequence>
<proteinExistence type="predicted"/>
<name>A0ABS6JMK8_9BACI</name>
<dbReference type="EMBL" id="JAHQCS010000189">
    <property type="protein sequence ID" value="MBU9714919.1"/>
    <property type="molecule type" value="Genomic_DNA"/>
</dbReference>